<keyword evidence="4" id="KW-1185">Reference proteome</keyword>
<proteinExistence type="predicted"/>
<dbReference type="RefSeq" id="WP_099913281.1">
    <property type="nucleotide sequence ID" value="NZ_AWWI01000169.1"/>
</dbReference>
<organism evidence="3 4">
    <name type="scientific">Puniceibacterium antarcticum</name>
    <dbReference type="NCBI Taxonomy" id="1206336"/>
    <lineage>
        <taxon>Bacteria</taxon>
        <taxon>Pseudomonadati</taxon>
        <taxon>Pseudomonadota</taxon>
        <taxon>Alphaproteobacteria</taxon>
        <taxon>Rhodobacterales</taxon>
        <taxon>Paracoccaceae</taxon>
        <taxon>Puniceibacterium</taxon>
    </lineage>
</organism>
<sequence length="340" mass="37885">MPDLDTGHFFLTTMAPIKPGASAGDPQSSYVQRVRMALASFPTAHQSPATETAQFNSPFSRNTRNHLARMFVLNDVVFNGRITENPIVAQIKGVQQTVPQPVDRLKAAYLVFCADVDAIVNTGDPLPTNLTAEAQRHVRAAYARELWGTMSDELFAVYSNCYGFETVETADDFANFLDKCHVETTMPFHDYYLELPKFHILPYKPLLYGVLAPFVVGIVLFLLWIFGVSTVPFLGWPIFLTCICGFVLGFVAAFLAIKYAIRNGEKPLPPAKYDDLPSVLKSLYIQQKFSDFFIQNQGVSAEELHNAFGAFIAEHKPQNRHSKTQRPGVISSADPRNVIS</sequence>
<evidence type="ECO:0000313" key="3">
    <source>
        <dbReference type="EMBL" id="PIL17244.1"/>
    </source>
</evidence>
<evidence type="ECO:0000256" key="1">
    <source>
        <dbReference type="SAM" id="MobiDB-lite"/>
    </source>
</evidence>
<accession>A0A2G8R6T1</accession>
<name>A0A2G8R6T1_9RHOB</name>
<dbReference type="EMBL" id="AWWI01000169">
    <property type="protein sequence ID" value="PIL17244.1"/>
    <property type="molecule type" value="Genomic_DNA"/>
</dbReference>
<evidence type="ECO:0000256" key="2">
    <source>
        <dbReference type="SAM" id="Phobius"/>
    </source>
</evidence>
<keyword evidence="2" id="KW-0472">Membrane</keyword>
<protein>
    <submittedName>
        <fullName evidence="3">Uncharacterized protein</fullName>
    </submittedName>
</protein>
<comment type="caution">
    <text evidence="3">The sequence shown here is derived from an EMBL/GenBank/DDBJ whole genome shotgun (WGS) entry which is preliminary data.</text>
</comment>
<gene>
    <name evidence="3" type="ORF">P775_24690</name>
</gene>
<dbReference type="Proteomes" id="UP000231259">
    <property type="component" value="Unassembled WGS sequence"/>
</dbReference>
<keyword evidence="2" id="KW-0812">Transmembrane</keyword>
<feature type="transmembrane region" description="Helical" evidence="2">
    <location>
        <begin position="233"/>
        <end position="257"/>
    </location>
</feature>
<dbReference type="AlphaFoldDB" id="A0A2G8R6T1"/>
<feature type="transmembrane region" description="Helical" evidence="2">
    <location>
        <begin position="206"/>
        <end position="227"/>
    </location>
</feature>
<feature type="region of interest" description="Disordered" evidence="1">
    <location>
        <begin position="317"/>
        <end position="340"/>
    </location>
</feature>
<dbReference type="OrthoDB" id="5892745at2"/>
<reference evidence="3 4" key="1">
    <citation type="submission" date="2013-09" db="EMBL/GenBank/DDBJ databases">
        <title>Genome sequencing of Phaeobacter antarcticus sp. nov. SM1211.</title>
        <authorList>
            <person name="Zhang X.-Y."/>
            <person name="Liu C."/>
            <person name="Chen X.-L."/>
            <person name="Xie B.-B."/>
            <person name="Qin Q.-L."/>
            <person name="Rong J.-C."/>
            <person name="Zhang Y.-Z."/>
        </authorList>
    </citation>
    <scope>NUCLEOTIDE SEQUENCE [LARGE SCALE GENOMIC DNA]</scope>
    <source>
        <strain evidence="3 4">SM1211</strain>
    </source>
</reference>
<evidence type="ECO:0000313" key="4">
    <source>
        <dbReference type="Proteomes" id="UP000231259"/>
    </source>
</evidence>
<keyword evidence="2" id="KW-1133">Transmembrane helix</keyword>